<dbReference type="Proteomes" id="UP000585507">
    <property type="component" value="Unassembled WGS sequence"/>
</dbReference>
<evidence type="ECO:0000313" key="2">
    <source>
        <dbReference type="Proteomes" id="UP000585507"/>
    </source>
</evidence>
<dbReference type="RefSeq" id="WP_018328390.1">
    <property type="nucleotide sequence ID" value="NZ_JACHBK010000007.1"/>
</dbReference>
<protein>
    <submittedName>
        <fullName evidence="1">Uncharacterized protein</fullName>
    </submittedName>
</protein>
<comment type="caution">
    <text evidence="1">The sequence shown here is derived from an EMBL/GenBank/DDBJ whole genome shotgun (WGS) entry which is preliminary data.</text>
</comment>
<keyword evidence="2" id="KW-1185">Reference proteome</keyword>
<accession>A0A7W8UCF0</accession>
<gene>
    <name evidence="1" type="ORF">GGD55_003545</name>
</gene>
<sequence length="149" mass="16350">MVNAYVDLCGGRVDDEIDAATGARAGITPGFFSGVKKTGWRFFPSIMETPKSTGGRPAHHPTAMHRRLVQVLAAQGVPQREICRVLEIDEKTLRRHFRHELDIGSAKLEAALVLHLYQLAGGGDDVALRAIKFALQARFGWSPYAPQPC</sequence>
<name>A0A7W8UCF0_9HYPH</name>
<evidence type="ECO:0000313" key="1">
    <source>
        <dbReference type="EMBL" id="MBB5536834.1"/>
    </source>
</evidence>
<dbReference type="EMBL" id="JACHBK010000007">
    <property type="protein sequence ID" value="MBB5536834.1"/>
    <property type="molecule type" value="Genomic_DNA"/>
</dbReference>
<reference evidence="1 2" key="1">
    <citation type="submission" date="2020-08" db="EMBL/GenBank/DDBJ databases">
        <title>Genomic Encyclopedia of Type Strains, Phase IV (KMG-V): Genome sequencing to study the core and pangenomes of soil and plant-associated prokaryotes.</title>
        <authorList>
            <person name="Whitman W."/>
        </authorList>
    </citation>
    <scope>NUCLEOTIDE SEQUENCE [LARGE SCALE GENOMIC DNA]</scope>
    <source>
        <strain evidence="1 2">SEMIA 4084</strain>
    </source>
</reference>
<organism evidence="1 2">
    <name type="scientific">Rhizobium giardinii</name>
    <dbReference type="NCBI Taxonomy" id="56731"/>
    <lineage>
        <taxon>Bacteria</taxon>
        <taxon>Pseudomonadati</taxon>
        <taxon>Pseudomonadota</taxon>
        <taxon>Alphaproteobacteria</taxon>
        <taxon>Hyphomicrobiales</taxon>
        <taxon>Rhizobiaceae</taxon>
        <taxon>Rhizobium/Agrobacterium group</taxon>
        <taxon>Rhizobium</taxon>
    </lineage>
</organism>
<dbReference type="AlphaFoldDB" id="A0A7W8UCF0"/>
<proteinExistence type="predicted"/>